<dbReference type="Gene3D" id="2.40.420.20">
    <property type="match status" value="1"/>
</dbReference>
<dbReference type="InterPro" id="IPR006143">
    <property type="entry name" value="RND_pump_MFP"/>
</dbReference>
<dbReference type="PANTHER" id="PTHR30097:SF4">
    <property type="entry name" value="SLR6042 PROTEIN"/>
    <property type="match status" value="1"/>
</dbReference>
<dbReference type="Gene3D" id="1.10.287.470">
    <property type="entry name" value="Helix hairpin bin"/>
    <property type="match status" value="1"/>
</dbReference>
<dbReference type="GO" id="GO:0016020">
    <property type="term" value="C:membrane"/>
    <property type="evidence" value="ECO:0007669"/>
    <property type="project" value="InterPro"/>
</dbReference>
<sequence>MTTNLSNRSEMKPVRLLVIAAIVSAWYTAGPSVFAQDAVTMPAVQKRIQVKVSAPAHVQAVSNAVLSAPTTGIVTGLRVTPGETLRAGQTIAHLSGPSVMSEKNRLAADLKTAQIRVSAAIQVAAIEQQKFDDQLSTRDAVARVRADLDAARQQLVAAQSAAQGYAGLTTITVSEPGTVTTVSAADGQYVSAGQALVTVSSSRDLHVVADFYGSDAALVTVGMKGAFLSERGDVPTYLVVKRTSWSVTTPGQLEVWLSPVEGGSLESGSVGTISLSASNNRQLAVPSTALVLDGGEWWVLVHDKTGNHRRRVAPGLADRGWTSVRNGLSAGELVVTQDAYLFFHRDFSTRYQQAD</sequence>
<name>A0A1I9YIV3_9BURK</name>
<evidence type="ECO:0000313" key="4">
    <source>
        <dbReference type="Proteomes" id="UP000179860"/>
    </source>
</evidence>
<protein>
    <submittedName>
        <fullName evidence="3">Efflux RND transporter periplasmic adaptor subunit</fullName>
    </submittedName>
</protein>
<comment type="similarity">
    <text evidence="1">Belongs to the membrane fusion protein (MFP) (TC 8.A.1) family.</text>
</comment>
<dbReference type="Gene3D" id="2.40.30.170">
    <property type="match status" value="1"/>
</dbReference>
<dbReference type="NCBIfam" id="TIGR01730">
    <property type="entry name" value="RND_mfp"/>
    <property type="match status" value="1"/>
</dbReference>
<dbReference type="Proteomes" id="UP000179860">
    <property type="component" value="Chromosome 1"/>
</dbReference>
<dbReference type="AlphaFoldDB" id="A0A1I9YIV3"/>
<dbReference type="InterPro" id="IPR051909">
    <property type="entry name" value="MFP_Cation_Efflux"/>
</dbReference>
<reference evidence="3" key="1">
    <citation type="submission" date="2016-09" db="EMBL/GenBank/DDBJ databases">
        <title>The Complete Genome of Burkholderia sprentiae wsm5005.</title>
        <authorList>
            <person name="De Meyer S."/>
            <person name="Wang P."/>
            <person name="Terpolilli J."/>
        </authorList>
    </citation>
    <scope>NUCLEOTIDE SEQUENCE [LARGE SCALE GENOMIC DNA]</scope>
    <source>
        <strain evidence="3">WSM5005</strain>
    </source>
</reference>
<evidence type="ECO:0000256" key="2">
    <source>
        <dbReference type="ARBA" id="ARBA00022448"/>
    </source>
</evidence>
<evidence type="ECO:0000313" key="3">
    <source>
        <dbReference type="EMBL" id="APA86236.2"/>
    </source>
</evidence>
<gene>
    <name evidence="3" type="ORF">BJG93_13125</name>
</gene>
<dbReference type="GO" id="GO:0060003">
    <property type="term" value="P:copper ion export"/>
    <property type="evidence" value="ECO:0007669"/>
    <property type="project" value="TreeGrafter"/>
</dbReference>
<dbReference type="GO" id="GO:0022857">
    <property type="term" value="F:transmembrane transporter activity"/>
    <property type="evidence" value="ECO:0007669"/>
    <property type="project" value="InterPro"/>
</dbReference>
<dbReference type="Gene3D" id="2.40.50.100">
    <property type="match status" value="1"/>
</dbReference>
<proteinExistence type="inferred from homology"/>
<dbReference type="PANTHER" id="PTHR30097">
    <property type="entry name" value="CATION EFFLUX SYSTEM PROTEIN CUSB"/>
    <property type="match status" value="1"/>
</dbReference>
<dbReference type="EMBL" id="CP017561">
    <property type="protein sequence ID" value="APA86236.2"/>
    <property type="molecule type" value="Genomic_DNA"/>
</dbReference>
<dbReference type="STRING" id="754502.BJG93_13125"/>
<dbReference type="GO" id="GO:0015679">
    <property type="term" value="P:plasma membrane copper ion transport"/>
    <property type="evidence" value="ECO:0007669"/>
    <property type="project" value="TreeGrafter"/>
</dbReference>
<dbReference type="KEGG" id="pspw:BJG93_13125"/>
<keyword evidence="4" id="KW-1185">Reference proteome</keyword>
<organism evidence="3 4">
    <name type="scientific">Paraburkholderia sprentiae WSM5005</name>
    <dbReference type="NCBI Taxonomy" id="754502"/>
    <lineage>
        <taxon>Bacteria</taxon>
        <taxon>Pseudomonadati</taxon>
        <taxon>Pseudomonadota</taxon>
        <taxon>Betaproteobacteria</taxon>
        <taxon>Burkholderiales</taxon>
        <taxon>Burkholderiaceae</taxon>
        <taxon>Paraburkholderia</taxon>
    </lineage>
</organism>
<dbReference type="GO" id="GO:0030313">
    <property type="term" value="C:cell envelope"/>
    <property type="evidence" value="ECO:0007669"/>
    <property type="project" value="TreeGrafter"/>
</dbReference>
<evidence type="ECO:0000256" key="1">
    <source>
        <dbReference type="ARBA" id="ARBA00009477"/>
    </source>
</evidence>
<keyword evidence="2" id="KW-0813">Transport</keyword>
<dbReference type="SUPFAM" id="SSF111369">
    <property type="entry name" value="HlyD-like secretion proteins"/>
    <property type="match status" value="1"/>
</dbReference>
<dbReference type="OrthoDB" id="9806939at2"/>
<accession>A0A1I9YIV3</accession>
<reference evidence="3" key="2">
    <citation type="submission" date="2021-06" db="EMBL/GenBank/DDBJ databases">
        <authorList>
            <person name="Rogers T.H."/>
            <person name="Ramsay J.P."/>
            <person name="Wang P."/>
            <person name="Terpolilli J."/>
        </authorList>
    </citation>
    <scope>NUCLEOTIDE SEQUENCE [LARGE SCALE GENOMIC DNA]</scope>
    <source>
        <strain evidence="3">WSM5005</strain>
    </source>
</reference>
<dbReference type="RefSeq" id="WP_154671866.1">
    <property type="nucleotide sequence ID" value="NZ_CP017561.2"/>
</dbReference>